<protein>
    <recommendedName>
        <fullName evidence="3">ERCC4 domain-containing protein</fullName>
    </recommendedName>
</protein>
<organism evidence="1 2">
    <name type="scientific">Theileria parva</name>
    <name type="common">East coast fever infection agent</name>
    <dbReference type="NCBI Taxonomy" id="5875"/>
    <lineage>
        <taxon>Eukaryota</taxon>
        <taxon>Sar</taxon>
        <taxon>Alveolata</taxon>
        <taxon>Apicomplexa</taxon>
        <taxon>Aconoidasida</taxon>
        <taxon>Piroplasmida</taxon>
        <taxon>Theileriidae</taxon>
        <taxon>Theileria</taxon>
    </lineage>
</organism>
<name>Q4N7K4_THEPA</name>
<dbReference type="eggNOG" id="ENOG502T1TM">
    <property type="taxonomic scope" value="Eukaryota"/>
</dbReference>
<dbReference type="InterPro" id="IPR042530">
    <property type="entry name" value="EME1/EME2_C"/>
</dbReference>
<evidence type="ECO:0000313" key="1">
    <source>
        <dbReference type="EMBL" id="EAN34054.1"/>
    </source>
</evidence>
<sequence length="345" mass="39589">MDSQRDLRIGIWFSKLSESFSNLKSLIKQHEVFISGDFEYFIDNYDNLLPDDVYRSFRHLNDVIVLTANLPYLTHSDISFSKRPTDVDSPEDKIIDISPLRSFSPYSSPKYELNDEGFNDSVMGVAIVFIVLTTQIFKTKGLEDIKSYISGIMDRFKVHNQKIKFVLVNHGIKDLLLTNQGSLPRSSKGVQKDNQSLSSTVNELGTYLLVYHNIDTFETDDNGDLANIVSLSAKSLRASYSRRRTTKFKSKNNQKLNDEPELIKKIWMSQLLQVPNIGKTEAIELMKKYGKPYEMIESLKKSEGNFYYDLKNIEVHGKKRKTLGKITTKRLATLYSKSLLPDQIL</sequence>
<dbReference type="EMBL" id="AAGK01000001">
    <property type="protein sequence ID" value="EAN34054.1"/>
    <property type="molecule type" value="Genomic_DNA"/>
</dbReference>
<evidence type="ECO:0000313" key="2">
    <source>
        <dbReference type="Proteomes" id="UP000001949"/>
    </source>
</evidence>
<dbReference type="Gene3D" id="1.10.150.670">
    <property type="entry name" value="Crossover junction endonuclease EME1, DNA-binding domain"/>
    <property type="match status" value="1"/>
</dbReference>
<evidence type="ECO:0008006" key="3">
    <source>
        <dbReference type="Google" id="ProtNLM"/>
    </source>
</evidence>
<dbReference type="OMA" id="ITRIWIA"/>
<comment type="caution">
    <text evidence="1">The sequence shown here is derived from an EMBL/GenBank/DDBJ whole genome shotgun (WGS) entry which is preliminary data.</text>
</comment>
<gene>
    <name evidence="1" type="ordered locus">TP01_0816</name>
</gene>
<dbReference type="RefSeq" id="XP_766337.1">
    <property type="nucleotide sequence ID" value="XM_761244.1"/>
</dbReference>
<dbReference type="InParanoid" id="Q4N7K4"/>
<dbReference type="Proteomes" id="UP000001949">
    <property type="component" value="Unassembled WGS sequence"/>
</dbReference>
<dbReference type="AlphaFoldDB" id="Q4N7K4"/>
<dbReference type="GeneID" id="3503162"/>
<reference evidence="1 2" key="1">
    <citation type="journal article" date="2005" name="Science">
        <title>Genome sequence of Theileria parva, a bovine pathogen that transforms lymphocytes.</title>
        <authorList>
            <person name="Gardner M.J."/>
            <person name="Bishop R."/>
            <person name="Shah T."/>
            <person name="de Villiers E.P."/>
            <person name="Carlton J.M."/>
            <person name="Hall N."/>
            <person name="Ren Q."/>
            <person name="Paulsen I.T."/>
            <person name="Pain A."/>
            <person name="Berriman M."/>
            <person name="Wilson R.J.M."/>
            <person name="Sato S."/>
            <person name="Ralph S.A."/>
            <person name="Mann D.J."/>
            <person name="Xiong Z."/>
            <person name="Shallom S.J."/>
            <person name="Weidman J."/>
            <person name="Jiang L."/>
            <person name="Lynn J."/>
            <person name="Weaver B."/>
            <person name="Shoaibi A."/>
            <person name="Domingo A.R."/>
            <person name="Wasawo D."/>
            <person name="Crabtree J."/>
            <person name="Wortman J.R."/>
            <person name="Haas B."/>
            <person name="Angiuoli S.V."/>
            <person name="Creasy T.H."/>
            <person name="Lu C."/>
            <person name="Suh B."/>
            <person name="Silva J.C."/>
            <person name="Utterback T.R."/>
            <person name="Feldblyum T.V."/>
            <person name="Pertea M."/>
            <person name="Allen J."/>
            <person name="Nierman W.C."/>
            <person name="Taracha E.L.N."/>
            <person name="Salzberg S.L."/>
            <person name="White O.R."/>
            <person name="Fitzhugh H.A."/>
            <person name="Morzaria S."/>
            <person name="Venter J.C."/>
            <person name="Fraser C.M."/>
            <person name="Nene V."/>
        </authorList>
    </citation>
    <scope>NUCLEOTIDE SEQUENCE [LARGE SCALE GENOMIC DNA]</scope>
    <source>
        <strain evidence="1 2">Muguga</strain>
    </source>
</reference>
<accession>Q4N7K4</accession>
<proteinExistence type="predicted"/>
<keyword evidence="2" id="KW-1185">Reference proteome</keyword>
<dbReference type="VEuPathDB" id="PiroplasmaDB:TpMuguga_01g00816"/>
<dbReference type="KEGG" id="tpv:TP01_0816"/>